<evidence type="ECO:0000259" key="1">
    <source>
        <dbReference type="Pfam" id="PF03486"/>
    </source>
</evidence>
<evidence type="ECO:0000259" key="2">
    <source>
        <dbReference type="Pfam" id="PF22780"/>
    </source>
</evidence>
<dbReference type="Pfam" id="PF22780">
    <property type="entry name" value="HI0933_like_1st"/>
    <property type="match status" value="1"/>
</dbReference>
<dbReference type="InterPro" id="IPR036188">
    <property type="entry name" value="FAD/NAD-bd_sf"/>
</dbReference>
<dbReference type="Gene3D" id="3.50.50.60">
    <property type="entry name" value="FAD/NAD(P)-binding domain"/>
    <property type="match status" value="3"/>
</dbReference>
<dbReference type="InterPro" id="IPR004792">
    <property type="entry name" value="BaiN-like"/>
</dbReference>
<dbReference type="RefSeq" id="WP_183684029.1">
    <property type="nucleotide sequence ID" value="NZ_JACHHH010000006.1"/>
</dbReference>
<organism evidence="3 4">
    <name type="scientific">Oribacterium sinus</name>
    <dbReference type="NCBI Taxonomy" id="237576"/>
    <lineage>
        <taxon>Bacteria</taxon>
        <taxon>Bacillati</taxon>
        <taxon>Bacillota</taxon>
        <taxon>Clostridia</taxon>
        <taxon>Lachnospirales</taxon>
        <taxon>Lachnospiraceae</taxon>
        <taxon>Oribacterium</taxon>
    </lineage>
</organism>
<reference evidence="3 4" key="1">
    <citation type="submission" date="2020-08" db="EMBL/GenBank/DDBJ databases">
        <title>Genomic Encyclopedia of Type Strains, Phase IV (KMG-IV): sequencing the most valuable type-strain genomes for metagenomic binning, comparative biology and taxonomic classification.</title>
        <authorList>
            <person name="Goeker M."/>
        </authorList>
    </citation>
    <scope>NUCLEOTIDE SEQUENCE [LARGE SCALE GENOMIC DNA]</scope>
    <source>
        <strain evidence="3 4">DSM 17245</strain>
    </source>
</reference>
<dbReference type="EMBL" id="JACHHH010000006">
    <property type="protein sequence ID" value="MBB6041409.1"/>
    <property type="molecule type" value="Genomic_DNA"/>
</dbReference>
<feature type="domain" description="RsdA/BaiN/AoA(So)-like insert" evidence="2">
    <location>
        <begin position="235"/>
        <end position="395"/>
    </location>
</feature>
<protein>
    <recommendedName>
        <fullName evidence="5">Aminoacetone oxidase family FAD-binding enzyme</fullName>
    </recommendedName>
</protein>
<dbReference type="AlphaFoldDB" id="A0A7W9SFX5"/>
<accession>A0A7W9SFX5</accession>
<dbReference type="SUPFAM" id="SSF160996">
    <property type="entry name" value="HI0933 insert domain-like"/>
    <property type="match status" value="1"/>
</dbReference>
<gene>
    <name evidence="3" type="ORF">HNQ46_001389</name>
</gene>
<sequence>MKDCIIVGGGAAGMVAAIEAKRAGAKSVLLVEKQSCLGKKLSQTGNGRANFTNLSMPISAYRSNHPECIPPFLAQFDSKDSLEYFKSLGIYPKFRGDYVYPYSDQAKSLVQCLENALYKLGVEICLQHRVEAISWTEKEGFFLKGKKLLPKRGDDSSFHKDHFSDYTLVSGSKEKNRKKEKNKKEKMEWEEKEFSLQGRKLLIASGGLAMEALGASGEGYGFAKTLSHTVSPLFPSLVPIYTKEDYVKLWSGVRVDVRAGLYKEQDLVFQDEGELQCTDYGISGIIVFQMSRLVHRLLEEKAKFSLELSFLPKFEEEEAKNYFLKRKELLEEERGEAFLLGLFPEKLSLVLYERTAFPLKQKIQDISDQKILELCQLCLHFPFHPERIGDFQRAQCTAGGVNISEIFIPEFQSKKNPDLYFAGEVLDVDGICGGYNLHFAFGSGILAGRAMGKKND</sequence>
<dbReference type="Pfam" id="PF03486">
    <property type="entry name" value="HI0933_like"/>
    <property type="match status" value="2"/>
</dbReference>
<evidence type="ECO:0000313" key="3">
    <source>
        <dbReference type="EMBL" id="MBB6041409.1"/>
    </source>
</evidence>
<evidence type="ECO:0008006" key="5">
    <source>
        <dbReference type="Google" id="ProtNLM"/>
    </source>
</evidence>
<dbReference type="InterPro" id="IPR055178">
    <property type="entry name" value="RsdA/BaiN/AoA(So)-like_dom"/>
</dbReference>
<comment type="caution">
    <text evidence="3">The sequence shown here is derived from an EMBL/GenBank/DDBJ whole genome shotgun (WGS) entry which is preliminary data.</text>
</comment>
<dbReference type="PANTHER" id="PTHR42887:SF2">
    <property type="entry name" value="OS12G0638800 PROTEIN"/>
    <property type="match status" value="1"/>
</dbReference>
<dbReference type="Proteomes" id="UP000522163">
    <property type="component" value="Unassembled WGS sequence"/>
</dbReference>
<dbReference type="NCBIfam" id="TIGR00275">
    <property type="entry name" value="aminoacetone oxidase family FAD-binding enzyme"/>
    <property type="match status" value="1"/>
</dbReference>
<name>A0A7W9SFX5_9FIRM</name>
<dbReference type="PRINTS" id="PR00368">
    <property type="entry name" value="FADPNR"/>
</dbReference>
<feature type="domain" description="RsdA/BaiN/AoA(So)-like Rossmann fold-like" evidence="1">
    <location>
        <begin position="3"/>
        <end position="143"/>
    </location>
</feature>
<evidence type="ECO:0000313" key="4">
    <source>
        <dbReference type="Proteomes" id="UP000522163"/>
    </source>
</evidence>
<dbReference type="PRINTS" id="PR00411">
    <property type="entry name" value="PNDRDTASEI"/>
</dbReference>
<dbReference type="PANTHER" id="PTHR42887">
    <property type="entry name" value="OS12G0638800 PROTEIN"/>
    <property type="match status" value="1"/>
</dbReference>
<dbReference type="GeneID" id="85014928"/>
<proteinExistence type="predicted"/>
<dbReference type="SUPFAM" id="SSF51905">
    <property type="entry name" value="FAD/NAD(P)-binding domain"/>
    <property type="match status" value="1"/>
</dbReference>
<dbReference type="InterPro" id="IPR057661">
    <property type="entry name" value="RsdA/BaiN/AoA(So)_Rossmann"/>
</dbReference>
<feature type="domain" description="RsdA/BaiN/AoA(So)-like Rossmann fold-like" evidence="1">
    <location>
        <begin position="178"/>
        <end position="449"/>
    </location>
</feature>